<dbReference type="Gene3D" id="3.20.20.80">
    <property type="entry name" value="Glycosidases"/>
    <property type="match status" value="1"/>
</dbReference>
<gene>
    <name evidence="5" type="ORF">GDS87_12580</name>
</gene>
<protein>
    <submittedName>
        <fullName evidence="5">LysM peptidoglycan-binding domain-containing protein</fullName>
    </submittedName>
</protein>
<evidence type="ECO:0000313" key="6">
    <source>
        <dbReference type="Proteomes" id="UP000373269"/>
    </source>
</evidence>
<dbReference type="SUPFAM" id="SSF54106">
    <property type="entry name" value="LysM domain"/>
    <property type="match status" value="2"/>
</dbReference>
<dbReference type="PROSITE" id="PS51910">
    <property type="entry name" value="GH18_2"/>
    <property type="match status" value="1"/>
</dbReference>
<evidence type="ECO:0000313" key="5">
    <source>
        <dbReference type="EMBL" id="QGG51735.1"/>
    </source>
</evidence>
<dbReference type="InterPro" id="IPR017853">
    <property type="entry name" value="GH"/>
</dbReference>
<dbReference type="Pfam" id="PF00704">
    <property type="entry name" value="Glyco_hydro_18"/>
    <property type="match status" value="1"/>
</dbReference>
<dbReference type="InterPro" id="IPR029070">
    <property type="entry name" value="Chitinase_insertion_sf"/>
</dbReference>
<keyword evidence="6" id="KW-1185">Reference proteome</keyword>
<reference evidence="5 6" key="1">
    <citation type="submission" date="2019-11" db="EMBL/GenBank/DDBJ databases">
        <title>Whole Genome Sequencing and Comparative Genomic Analyses of Lysinibacillus pakistanensis LZH-9, a Halotolerant Strain with Excellent COD Removal Capability.</title>
        <authorList>
            <person name="Zhou H."/>
        </authorList>
    </citation>
    <scope>NUCLEOTIDE SEQUENCE [LARGE SCALE GENOMIC DNA]</scope>
    <source>
        <strain evidence="5 6">LZH-9</strain>
    </source>
</reference>
<feature type="domain" description="LysM" evidence="3">
    <location>
        <begin position="2"/>
        <end position="45"/>
    </location>
</feature>
<keyword evidence="2" id="KW-0326">Glycosidase</keyword>
<dbReference type="InterPro" id="IPR001223">
    <property type="entry name" value="Glyco_hydro18_cat"/>
</dbReference>
<feature type="domain" description="LysM" evidence="3">
    <location>
        <begin position="48"/>
        <end position="91"/>
    </location>
</feature>
<dbReference type="InterPro" id="IPR041704">
    <property type="entry name" value="CFLE_GH18"/>
</dbReference>
<dbReference type="PANTHER" id="PTHR46066">
    <property type="entry name" value="CHITINASE DOMAIN-CONTAINING PROTEIN 1 FAMILY MEMBER"/>
    <property type="match status" value="1"/>
</dbReference>
<dbReference type="EMBL" id="CP045835">
    <property type="protein sequence ID" value="QGG51735.1"/>
    <property type="molecule type" value="Genomic_DNA"/>
</dbReference>
<name>A0ABX6DAA6_9BACI</name>
<dbReference type="Gene3D" id="3.10.50.10">
    <property type="match status" value="1"/>
</dbReference>
<dbReference type="RefSeq" id="WP_369592811.1">
    <property type="nucleotide sequence ID" value="NZ_CP045835.1"/>
</dbReference>
<evidence type="ECO:0000256" key="2">
    <source>
        <dbReference type="ARBA" id="ARBA00023295"/>
    </source>
</evidence>
<proteinExistence type="predicted"/>
<dbReference type="SMART" id="SM00636">
    <property type="entry name" value="Glyco_18"/>
    <property type="match status" value="1"/>
</dbReference>
<dbReference type="PANTHER" id="PTHR46066:SF2">
    <property type="entry name" value="CHITINASE DOMAIN-CONTAINING PROTEIN 1"/>
    <property type="match status" value="1"/>
</dbReference>
<dbReference type="SUPFAM" id="SSF51445">
    <property type="entry name" value="(Trans)glycosidases"/>
    <property type="match status" value="1"/>
</dbReference>
<dbReference type="Proteomes" id="UP000373269">
    <property type="component" value="Chromosome"/>
</dbReference>
<dbReference type="InterPro" id="IPR011583">
    <property type="entry name" value="Chitinase_II/V-like_cat"/>
</dbReference>
<accession>A0ABX6DAA6</accession>
<dbReference type="SMART" id="SM00257">
    <property type="entry name" value="LysM"/>
    <property type="match status" value="2"/>
</dbReference>
<dbReference type="Pfam" id="PF01476">
    <property type="entry name" value="LysM"/>
    <property type="match status" value="2"/>
</dbReference>
<sequence length="419" mass="47865">MFIYVVKMGDSLFSIAARFQVYMDSIRITNELITDSLVPGQDLLIPTNMYTVQPGDSLFSISKMSFLSIETIRLYNGLQSNVLMVGMRLYLPPRAKYPAENLSYMYPTTPEQDELIIRTFAPINTYLAMFEYHILEEGELSQLDDEFAIQIARNNRVAPVATITNLTPGGFSPEITRQVLSFPEQRNRLINNIYTLLKTKNYTGVNIDFERVREDERDLYTGFLHLLSERLKPEGYSVSIAIPAKTSEDIPWLKGYDFGGIGSVVDFLFIMAYDWHVPSTEPGPVAPIGEVRNTIEFAIQHVNRNKIILGVPRYGYEWTMDNGNSVGGRAISVSGAIQLALRYQVPIQYSTEYEQPFFTYWDENGNRHIVWFENAQARAAKLQLVVDYRLRGVGAWQLGLGFPQSAYLVREFFDTKRVI</sequence>
<evidence type="ECO:0000259" key="4">
    <source>
        <dbReference type="PROSITE" id="PS51910"/>
    </source>
</evidence>
<dbReference type="CDD" id="cd00118">
    <property type="entry name" value="LysM"/>
    <property type="match status" value="2"/>
</dbReference>
<dbReference type="Gene3D" id="3.10.350.10">
    <property type="entry name" value="LysM domain"/>
    <property type="match status" value="2"/>
</dbReference>
<dbReference type="InterPro" id="IPR036779">
    <property type="entry name" value="LysM_dom_sf"/>
</dbReference>
<keyword evidence="1" id="KW-0378">Hydrolase</keyword>
<dbReference type="CDD" id="cd02874">
    <property type="entry name" value="GH18_CFLE_spore_hydrolase"/>
    <property type="match status" value="1"/>
</dbReference>
<dbReference type="PROSITE" id="PS51782">
    <property type="entry name" value="LYSM"/>
    <property type="match status" value="2"/>
</dbReference>
<feature type="domain" description="GH18" evidence="4">
    <location>
        <begin position="85"/>
        <end position="419"/>
    </location>
</feature>
<evidence type="ECO:0000256" key="1">
    <source>
        <dbReference type="ARBA" id="ARBA00022801"/>
    </source>
</evidence>
<organism evidence="5 6">
    <name type="scientific">Lysinibacillus pakistanensis</name>
    <dbReference type="NCBI Taxonomy" id="759811"/>
    <lineage>
        <taxon>Bacteria</taxon>
        <taxon>Bacillati</taxon>
        <taxon>Bacillota</taxon>
        <taxon>Bacilli</taxon>
        <taxon>Bacillales</taxon>
        <taxon>Bacillaceae</taxon>
        <taxon>Lysinibacillus</taxon>
    </lineage>
</organism>
<evidence type="ECO:0000259" key="3">
    <source>
        <dbReference type="PROSITE" id="PS51782"/>
    </source>
</evidence>
<dbReference type="InterPro" id="IPR018392">
    <property type="entry name" value="LysM"/>
</dbReference>